<reference evidence="1" key="1">
    <citation type="journal article" date="2023" name="DNA Res.">
        <title>Chromosome-level genome assembly of Phrynocephalus forsythii using third-generation DNA sequencing and Hi-C analysis.</title>
        <authorList>
            <person name="Qi Y."/>
            <person name="Zhao W."/>
            <person name="Zhao Y."/>
            <person name="Niu C."/>
            <person name="Cao S."/>
            <person name="Zhang Y."/>
        </authorList>
    </citation>
    <scope>NUCLEOTIDE SEQUENCE</scope>
    <source>
        <tissue evidence="1">Muscle</tissue>
    </source>
</reference>
<keyword evidence="2" id="KW-1185">Reference proteome</keyword>
<comment type="caution">
    <text evidence="1">The sequence shown here is derived from an EMBL/GenBank/DDBJ whole genome shotgun (WGS) entry which is preliminary data.</text>
</comment>
<proteinExistence type="predicted"/>
<accession>A0A9Q0XTD2</accession>
<gene>
    <name evidence="1" type="ORF">JRQ81_018002</name>
</gene>
<evidence type="ECO:0000313" key="2">
    <source>
        <dbReference type="Proteomes" id="UP001142489"/>
    </source>
</evidence>
<evidence type="ECO:0000313" key="1">
    <source>
        <dbReference type="EMBL" id="KAJ7324982.1"/>
    </source>
</evidence>
<protein>
    <submittedName>
        <fullName evidence="1">Uncharacterized protein</fullName>
    </submittedName>
</protein>
<sequence>MHYDFGRITMITATADLQLQATHLQFENVRATTVSLLDPRRTWNETDPDPRAYHCNTLLFFHWQGSRALQMSRDLLGMKSGSCVIKDMPSLNEQRQREPYCHRMPCP</sequence>
<name>A0A9Q0XTD2_9SAUR</name>
<feature type="non-terminal residue" evidence="1">
    <location>
        <position position="107"/>
    </location>
</feature>
<dbReference type="EMBL" id="JAPFRF010000008">
    <property type="protein sequence ID" value="KAJ7324982.1"/>
    <property type="molecule type" value="Genomic_DNA"/>
</dbReference>
<dbReference type="AlphaFoldDB" id="A0A9Q0XTD2"/>
<organism evidence="1 2">
    <name type="scientific">Phrynocephalus forsythii</name>
    <dbReference type="NCBI Taxonomy" id="171643"/>
    <lineage>
        <taxon>Eukaryota</taxon>
        <taxon>Metazoa</taxon>
        <taxon>Chordata</taxon>
        <taxon>Craniata</taxon>
        <taxon>Vertebrata</taxon>
        <taxon>Euteleostomi</taxon>
        <taxon>Lepidosauria</taxon>
        <taxon>Squamata</taxon>
        <taxon>Bifurcata</taxon>
        <taxon>Unidentata</taxon>
        <taxon>Episquamata</taxon>
        <taxon>Toxicofera</taxon>
        <taxon>Iguania</taxon>
        <taxon>Acrodonta</taxon>
        <taxon>Agamidae</taxon>
        <taxon>Agaminae</taxon>
        <taxon>Phrynocephalus</taxon>
    </lineage>
</organism>
<dbReference type="Proteomes" id="UP001142489">
    <property type="component" value="Unassembled WGS sequence"/>
</dbReference>